<protein>
    <submittedName>
        <fullName evidence="1">Uncharacterized protein</fullName>
    </submittedName>
</protein>
<accession>A0A0F9GJ97</accession>
<dbReference type="AlphaFoldDB" id="A0A0F9GJ97"/>
<gene>
    <name evidence="1" type="ORF">LCGC14_1820430</name>
</gene>
<evidence type="ECO:0000313" key="1">
    <source>
        <dbReference type="EMBL" id="KKL98838.1"/>
    </source>
</evidence>
<dbReference type="EMBL" id="LAZR01017819">
    <property type="protein sequence ID" value="KKL98838.1"/>
    <property type="molecule type" value="Genomic_DNA"/>
</dbReference>
<name>A0A0F9GJ97_9ZZZZ</name>
<reference evidence="1" key="1">
    <citation type="journal article" date="2015" name="Nature">
        <title>Complex archaea that bridge the gap between prokaryotes and eukaryotes.</title>
        <authorList>
            <person name="Spang A."/>
            <person name="Saw J.H."/>
            <person name="Jorgensen S.L."/>
            <person name="Zaremba-Niedzwiedzka K."/>
            <person name="Martijn J."/>
            <person name="Lind A.E."/>
            <person name="van Eijk R."/>
            <person name="Schleper C."/>
            <person name="Guy L."/>
            <person name="Ettema T.J."/>
        </authorList>
    </citation>
    <scope>NUCLEOTIDE SEQUENCE</scope>
</reference>
<comment type="caution">
    <text evidence="1">The sequence shown here is derived from an EMBL/GenBank/DDBJ whole genome shotgun (WGS) entry which is preliminary data.</text>
</comment>
<sequence length="97" mass="11197">MPDTDMIEMAHEAYGEFRDRYVETQRAIKSDMVNRPLDPAARKLKGQEREAHDLAFVSDPVQVTSSFDELAMRFKVPEGKIPRRLAEYVLGVGRRMK</sequence>
<organism evidence="1">
    <name type="scientific">marine sediment metagenome</name>
    <dbReference type="NCBI Taxonomy" id="412755"/>
    <lineage>
        <taxon>unclassified sequences</taxon>
        <taxon>metagenomes</taxon>
        <taxon>ecological metagenomes</taxon>
    </lineage>
</organism>
<proteinExistence type="predicted"/>